<organism evidence="11 12">
    <name type="scientific">Rhododendron simsii</name>
    <name type="common">Sims's rhododendron</name>
    <dbReference type="NCBI Taxonomy" id="118357"/>
    <lineage>
        <taxon>Eukaryota</taxon>
        <taxon>Viridiplantae</taxon>
        <taxon>Streptophyta</taxon>
        <taxon>Embryophyta</taxon>
        <taxon>Tracheophyta</taxon>
        <taxon>Spermatophyta</taxon>
        <taxon>Magnoliopsida</taxon>
        <taxon>eudicotyledons</taxon>
        <taxon>Gunneridae</taxon>
        <taxon>Pentapetalae</taxon>
        <taxon>asterids</taxon>
        <taxon>Ericales</taxon>
        <taxon>Ericaceae</taxon>
        <taxon>Ericoideae</taxon>
        <taxon>Rhodoreae</taxon>
        <taxon>Rhododendron</taxon>
    </lineage>
</organism>
<dbReference type="GO" id="GO:0005576">
    <property type="term" value="C:extracellular region"/>
    <property type="evidence" value="ECO:0007669"/>
    <property type="project" value="UniProtKB-SubCell"/>
</dbReference>
<dbReference type="AlphaFoldDB" id="A0A834GBV0"/>
<name>A0A834GBV0_RHOSS</name>
<keyword evidence="12" id="KW-1185">Reference proteome</keyword>
<keyword evidence="5" id="KW-0278">Fertilization</keyword>
<reference evidence="11" key="1">
    <citation type="submission" date="2019-11" db="EMBL/GenBank/DDBJ databases">
        <authorList>
            <person name="Liu Y."/>
            <person name="Hou J."/>
            <person name="Li T.-Q."/>
            <person name="Guan C.-H."/>
            <person name="Wu X."/>
            <person name="Wu H.-Z."/>
            <person name="Ling F."/>
            <person name="Zhang R."/>
            <person name="Shi X.-G."/>
            <person name="Ren J.-P."/>
            <person name="Chen E.-F."/>
            <person name="Sun J.-M."/>
        </authorList>
    </citation>
    <scope>NUCLEOTIDE SEQUENCE</scope>
    <source>
        <strain evidence="11">Adult_tree_wgs_1</strain>
        <tissue evidence="11">Leaves</tissue>
    </source>
</reference>
<dbReference type="Pfam" id="PF05617">
    <property type="entry name" value="Prolamin_like"/>
    <property type="match status" value="1"/>
</dbReference>
<dbReference type="GO" id="GO:0009567">
    <property type="term" value="P:double fertilization forming a zygote and endosperm"/>
    <property type="evidence" value="ECO:0007669"/>
    <property type="project" value="InterPro"/>
</dbReference>
<evidence type="ECO:0000256" key="1">
    <source>
        <dbReference type="ARBA" id="ARBA00004541"/>
    </source>
</evidence>
<evidence type="ECO:0000256" key="4">
    <source>
        <dbReference type="ARBA" id="ARBA00022729"/>
    </source>
</evidence>
<evidence type="ECO:0000256" key="5">
    <source>
        <dbReference type="ARBA" id="ARBA00023279"/>
    </source>
</evidence>
<dbReference type="InterPro" id="IPR008502">
    <property type="entry name" value="Prolamin-like"/>
</dbReference>
<dbReference type="GO" id="GO:2000008">
    <property type="term" value="P:regulation of protein localization to cell surface"/>
    <property type="evidence" value="ECO:0007669"/>
    <property type="project" value="UniProtKB-ARBA"/>
</dbReference>
<evidence type="ECO:0000256" key="6">
    <source>
        <dbReference type="ARBA" id="ARBA00023329"/>
    </source>
</evidence>
<comment type="similarity">
    <text evidence="8">Belongs to the plant egg cell-secreted peptide family.</text>
</comment>
<feature type="signal peptide" evidence="9">
    <location>
        <begin position="1"/>
        <end position="24"/>
    </location>
</feature>
<keyword evidence="3" id="KW-0964">Secreted</keyword>
<sequence length="130" mass="13768">MYPMALKCALFLFAIICCYAPAAGVRDVPLSLQPGFNLTSRLEDGGSALVECWNAMAEIKSCSNEIILYFMNGATDIGPACCDAIGMITRHCWPAMLTALGYTAEETNILRGYCDATSSGGGPAPSPITM</sequence>
<evidence type="ECO:0000256" key="2">
    <source>
        <dbReference type="ARBA" id="ARBA00004613"/>
    </source>
</evidence>
<comment type="subcellular location">
    <subcellularLocation>
        <location evidence="1">Cytoplasmic vesicle</location>
    </subcellularLocation>
    <subcellularLocation>
        <location evidence="2">Secreted</location>
    </subcellularLocation>
</comment>
<proteinExistence type="inferred from homology"/>
<gene>
    <name evidence="11" type="ORF">RHSIM_Rhsim10G0143800</name>
</gene>
<accession>A0A834GBV0</accession>
<dbReference type="InterPro" id="IPR044711">
    <property type="entry name" value="EC11-15"/>
</dbReference>
<evidence type="ECO:0000259" key="10">
    <source>
        <dbReference type="Pfam" id="PF05617"/>
    </source>
</evidence>
<keyword evidence="4 9" id="KW-0732">Signal</keyword>
<evidence type="ECO:0000256" key="9">
    <source>
        <dbReference type="SAM" id="SignalP"/>
    </source>
</evidence>
<dbReference type="EMBL" id="WJXA01000010">
    <property type="protein sequence ID" value="KAF7130267.1"/>
    <property type="molecule type" value="Genomic_DNA"/>
</dbReference>
<dbReference type="OrthoDB" id="782765at2759"/>
<dbReference type="GO" id="GO:0080155">
    <property type="term" value="P:regulation of double fertilization forming a zygote and endosperm"/>
    <property type="evidence" value="ECO:0007669"/>
    <property type="project" value="UniProtKB-ARBA"/>
</dbReference>
<feature type="chain" id="PRO_5033003545" description="Prolamin-like domain-containing protein" evidence="9">
    <location>
        <begin position="25"/>
        <end position="130"/>
    </location>
</feature>
<evidence type="ECO:0000313" key="12">
    <source>
        <dbReference type="Proteomes" id="UP000626092"/>
    </source>
</evidence>
<evidence type="ECO:0000256" key="7">
    <source>
        <dbReference type="ARBA" id="ARBA00034457"/>
    </source>
</evidence>
<comment type="caution">
    <text evidence="11">The sequence shown here is derived from an EMBL/GenBank/DDBJ whole genome shotgun (WGS) entry which is preliminary data.</text>
</comment>
<feature type="domain" description="Prolamin-like" evidence="10">
    <location>
        <begin position="51"/>
        <end position="115"/>
    </location>
</feature>
<protein>
    <recommendedName>
        <fullName evidence="10">Prolamin-like domain-containing protein</fullName>
    </recommendedName>
</protein>
<dbReference type="PANTHER" id="PTHR35293">
    <property type="entry name" value="EGG CELL-SECRETED PROTEIN 1.5"/>
    <property type="match status" value="1"/>
</dbReference>
<keyword evidence="6" id="KW-0968">Cytoplasmic vesicle</keyword>
<dbReference type="PANTHER" id="PTHR35293:SF10">
    <property type="entry name" value="EGG CELL-SECRETED PROTEIN 1.2-RELATED"/>
    <property type="match status" value="1"/>
</dbReference>
<evidence type="ECO:0000256" key="3">
    <source>
        <dbReference type="ARBA" id="ARBA00022525"/>
    </source>
</evidence>
<dbReference type="GO" id="GO:0031410">
    <property type="term" value="C:cytoplasmic vesicle"/>
    <property type="evidence" value="ECO:0007669"/>
    <property type="project" value="UniProtKB-SubCell"/>
</dbReference>
<evidence type="ECO:0000313" key="11">
    <source>
        <dbReference type="EMBL" id="KAF7130267.1"/>
    </source>
</evidence>
<dbReference type="Proteomes" id="UP000626092">
    <property type="component" value="Unassembled WGS sequence"/>
</dbReference>
<evidence type="ECO:0000256" key="8">
    <source>
        <dbReference type="ARBA" id="ARBA00034484"/>
    </source>
</evidence>
<comment type="function">
    <text evidence="7">Involved in the regulation of gamete interactions during the double fertilization and to prevent multiple-pollen tube attraction; mediates the redistribution of the gamete fusogen HAP2/GCS1 to the cell surface after secretion upon sperm arrival.</text>
</comment>